<reference evidence="2 3" key="1">
    <citation type="journal article" date="2024" name="Nat. Commun.">
        <title>Phylogenomics reveals the evolutionary origins of lichenization in chlorophyte algae.</title>
        <authorList>
            <person name="Puginier C."/>
            <person name="Libourel C."/>
            <person name="Otte J."/>
            <person name="Skaloud P."/>
            <person name="Haon M."/>
            <person name="Grisel S."/>
            <person name="Petersen M."/>
            <person name="Berrin J.G."/>
            <person name="Delaux P.M."/>
            <person name="Dal Grande F."/>
            <person name="Keller J."/>
        </authorList>
    </citation>
    <scope>NUCLEOTIDE SEQUENCE [LARGE SCALE GENOMIC DNA]</scope>
    <source>
        <strain evidence="2 3">SAG 2145</strain>
    </source>
</reference>
<evidence type="ECO:0000313" key="2">
    <source>
        <dbReference type="EMBL" id="KAK9844669.1"/>
    </source>
</evidence>
<protein>
    <recommendedName>
        <fullName evidence="4">Late embryogenesis abundant protein</fullName>
    </recommendedName>
</protein>
<name>A0AAW1SFJ6_9CHLO</name>
<feature type="compositionally biased region" description="Basic and acidic residues" evidence="1">
    <location>
        <begin position="198"/>
        <end position="213"/>
    </location>
</feature>
<evidence type="ECO:0008006" key="4">
    <source>
        <dbReference type="Google" id="ProtNLM"/>
    </source>
</evidence>
<dbReference type="EMBL" id="JALJOS010000001">
    <property type="protein sequence ID" value="KAK9844669.1"/>
    <property type="molecule type" value="Genomic_DNA"/>
</dbReference>
<feature type="region of interest" description="Disordered" evidence="1">
    <location>
        <begin position="192"/>
        <end position="221"/>
    </location>
</feature>
<dbReference type="Proteomes" id="UP001438707">
    <property type="component" value="Unassembled WGS sequence"/>
</dbReference>
<feature type="compositionally biased region" description="Basic and acidic residues" evidence="1">
    <location>
        <begin position="63"/>
        <end position="72"/>
    </location>
</feature>
<accession>A0AAW1SFJ6</accession>
<evidence type="ECO:0000313" key="3">
    <source>
        <dbReference type="Proteomes" id="UP001438707"/>
    </source>
</evidence>
<proteinExistence type="predicted"/>
<dbReference type="AlphaFoldDB" id="A0AAW1SFJ6"/>
<gene>
    <name evidence="2" type="ORF">WJX74_005331</name>
</gene>
<feature type="region of interest" description="Disordered" evidence="1">
    <location>
        <begin position="1"/>
        <end position="31"/>
    </location>
</feature>
<sequence length="221" mass="23440">MDRSADARSTGPAKPSTPGHKKSQAEQDKEKKNLLKIAGAVVAVAAAVTVGVKAYKSNQGESAEDKAQKYEDNLGGQIKKGAADGKHWASKQVDNVKHQADKARGETSHKTNEAKHKVEPKVDDAKSGVSGAIESVKDTAKSLTGQASSKADNAKDSASRKADKAGNKAEGQYKEGKKAWWQFWKNDVQDEAGGIRAQADKELKKAKKQEPARVHGGGGAE</sequence>
<comment type="caution">
    <text evidence="2">The sequence shown here is derived from an EMBL/GenBank/DDBJ whole genome shotgun (WGS) entry which is preliminary data.</text>
</comment>
<feature type="compositionally biased region" description="Basic and acidic residues" evidence="1">
    <location>
        <begin position="94"/>
        <end position="126"/>
    </location>
</feature>
<dbReference type="Gene3D" id="1.20.120.20">
    <property type="entry name" value="Apolipoprotein"/>
    <property type="match status" value="1"/>
</dbReference>
<keyword evidence="3" id="KW-1185">Reference proteome</keyword>
<feature type="compositionally biased region" description="Basic and acidic residues" evidence="1">
    <location>
        <begin position="152"/>
        <end position="176"/>
    </location>
</feature>
<feature type="region of interest" description="Disordered" evidence="1">
    <location>
        <begin position="57"/>
        <end position="176"/>
    </location>
</feature>
<evidence type="ECO:0000256" key="1">
    <source>
        <dbReference type="SAM" id="MobiDB-lite"/>
    </source>
</evidence>
<organism evidence="2 3">
    <name type="scientific">Apatococcus lobatus</name>
    <dbReference type="NCBI Taxonomy" id="904363"/>
    <lineage>
        <taxon>Eukaryota</taxon>
        <taxon>Viridiplantae</taxon>
        <taxon>Chlorophyta</taxon>
        <taxon>core chlorophytes</taxon>
        <taxon>Trebouxiophyceae</taxon>
        <taxon>Chlorellales</taxon>
        <taxon>Chlorellaceae</taxon>
        <taxon>Apatococcus</taxon>
    </lineage>
</organism>